<organism evidence="2 3">
    <name type="scientific">Massariosphaeria phaeospora</name>
    <dbReference type="NCBI Taxonomy" id="100035"/>
    <lineage>
        <taxon>Eukaryota</taxon>
        <taxon>Fungi</taxon>
        <taxon>Dikarya</taxon>
        <taxon>Ascomycota</taxon>
        <taxon>Pezizomycotina</taxon>
        <taxon>Dothideomycetes</taxon>
        <taxon>Pleosporomycetidae</taxon>
        <taxon>Pleosporales</taxon>
        <taxon>Pleosporales incertae sedis</taxon>
        <taxon>Massariosphaeria</taxon>
    </lineage>
</organism>
<feature type="transmembrane region" description="Helical" evidence="1">
    <location>
        <begin position="21"/>
        <end position="43"/>
    </location>
</feature>
<proteinExistence type="predicted"/>
<dbReference type="Proteomes" id="UP000481861">
    <property type="component" value="Unassembled WGS sequence"/>
</dbReference>
<comment type="caution">
    <text evidence="2">The sequence shown here is derived from an EMBL/GenBank/DDBJ whole genome shotgun (WGS) entry which is preliminary data.</text>
</comment>
<evidence type="ECO:0000313" key="3">
    <source>
        <dbReference type="Proteomes" id="UP000481861"/>
    </source>
</evidence>
<gene>
    <name evidence="2" type="ORF">BDV95DRAFT_278688</name>
</gene>
<sequence>MPEKMFVESKVLDRIFNLLEVFPVVGYMLAALFSDVSIAYSTLSEGCPVWFRHICCCCISGTFVLLRQ</sequence>
<accession>A0A7C8MUX5</accession>
<keyword evidence="1" id="KW-1133">Transmembrane helix</keyword>
<reference evidence="2 3" key="1">
    <citation type="submission" date="2020-01" db="EMBL/GenBank/DDBJ databases">
        <authorList>
            <consortium name="DOE Joint Genome Institute"/>
            <person name="Haridas S."/>
            <person name="Albert R."/>
            <person name="Binder M."/>
            <person name="Bloem J."/>
            <person name="Labutti K."/>
            <person name="Salamov A."/>
            <person name="Andreopoulos B."/>
            <person name="Baker S.E."/>
            <person name="Barry K."/>
            <person name="Bills G."/>
            <person name="Bluhm B.H."/>
            <person name="Cannon C."/>
            <person name="Castanera R."/>
            <person name="Culley D.E."/>
            <person name="Daum C."/>
            <person name="Ezra D."/>
            <person name="Gonzalez J.B."/>
            <person name="Henrissat B."/>
            <person name="Kuo A."/>
            <person name="Liang C."/>
            <person name="Lipzen A."/>
            <person name="Lutzoni F."/>
            <person name="Magnuson J."/>
            <person name="Mondo S."/>
            <person name="Nolan M."/>
            <person name="Ohm R."/>
            <person name="Pangilinan J."/>
            <person name="Park H.-J.H."/>
            <person name="Ramirez L."/>
            <person name="Alfaro M."/>
            <person name="Sun H."/>
            <person name="Tritt A."/>
            <person name="Yoshinaga Y."/>
            <person name="Zwiers L.-H.L."/>
            <person name="Turgeon B.G."/>
            <person name="Goodwin S.B."/>
            <person name="Spatafora J.W."/>
            <person name="Crous P.W."/>
            <person name="Grigoriev I.V."/>
        </authorList>
    </citation>
    <scope>NUCLEOTIDE SEQUENCE [LARGE SCALE GENOMIC DNA]</scope>
    <source>
        <strain evidence="2 3">CBS 611.86</strain>
    </source>
</reference>
<evidence type="ECO:0000313" key="2">
    <source>
        <dbReference type="EMBL" id="KAF2875605.1"/>
    </source>
</evidence>
<keyword evidence="3" id="KW-1185">Reference proteome</keyword>
<name>A0A7C8MUX5_9PLEO</name>
<evidence type="ECO:0000256" key="1">
    <source>
        <dbReference type="SAM" id="Phobius"/>
    </source>
</evidence>
<keyword evidence="1" id="KW-0472">Membrane</keyword>
<protein>
    <submittedName>
        <fullName evidence="2">Uncharacterized protein</fullName>
    </submittedName>
</protein>
<feature type="transmembrane region" description="Helical" evidence="1">
    <location>
        <begin position="49"/>
        <end position="66"/>
    </location>
</feature>
<keyword evidence="1" id="KW-0812">Transmembrane</keyword>
<dbReference type="AlphaFoldDB" id="A0A7C8MUX5"/>
<dbReference type="EMBL" id="JAADJZ010000004">
    <property type="protein sequence ID" value="KAF2875605.1"/>
    <property type="molecule type" value="Genomic_DNA"/>
</dbReference>